<protein>
    <submittedName>
        <fullName evidence="1">Uncharacterized protein</fullName>
    </submittedName>
</protein>
<proteinExistence type="predicted"/>
<dbReference type="Proteomes" id="UP000712600">
    <property type="component" value="Unassembled WGS sequence"/>
</dbReference>
<organism evidence="1 2">
    <name type="scientific">Brassica cretica</name>
    <name type="common">Mustard</name>
    <dbReference type="NCBI Taxonomy" id="69181"/>
    <lineage>
        <taxon>Eukaryota</taxon>
        <taxon>Viridiplantae</taxon>
        <taxon>Streptophyta</taxon>
        <taxon>Embryophyta</taxon>
        <taxon>Tracheophyta</taxon>
        <taxon>Spermatophyta</taxon>
        <taxon>Magnoliopsida</taxon>
        <taxon>eudicotyledons</taxon>
        <taxon>Gunneridae</taxon>
        <taxon>Pentapetalae</taxon>
        <taxon>rosids</taxon>
        <taxon>malvids</taxon>
        <taxon>Brassicales</taxon>
        <taxon>Brassicaceae</taxon>
        <taxon>Brassiceae</taxon>
        <taxon>Brassica</taxon>
    </lineage>
</organism>
<name>A0A8S9QUX6_BRACR</name>
<reference evidence="1" key="1">
    <citation type="submission" date="2019-12" db="EMBL/GenBank/DDBJ databases">
        <title>Genome sequencing and annotation of Brassica cretica.</title>
        <authorList>
            <person name="Studholme D.J."/>
            <person name="Sarris P."/>
        </authorList>
    </citation>
    <scope>NUCLEOTIDE SEQUENCE</scope>
    <source>
        <strain evidence="1">PFS-109/04</strain>
        <tissue evidence="1">Leaf</tissue>
    </source>
</reference>
<comment type="caution">
    <text evidence="1">The sequence shown here is derived from an EMBL/GenBank/DDBJ whole genome shotgun (WGS) entry which is preliminary data.</text>
</comment>
<dbReference type="EMBL" id="QGKX02000996">
    <property type="protein sequence ID" value="KAF3554189.1"/>
    <property type="molecule type" value="Genomic_DNA"/>
</dbReference>
<gene>
    <name evidence="1" type="ORF">F2Q69_00016745</name>
</gene>
<dbReference type="AlphaFoldDB" id="A0A8S9QUX6"/>
<accession>A0A8S9QUX6</accession>
<evidence type="ECO:0000313" key="2">
    <source>
        <dbReference type="Proteomes" id="UP000712600"/>
    </source>
</evidence>
<evidence type="ECO:0000313" key="1">
    <source>
        <dbReference type="EMBL" id="KAF3554189.1"/>
    </source>
</evidence>
<sequence>MRSSGPIDERGVRFLWSWSDNLFASSRILTWRRLAVVSKTIRNIFGAEERLFSDFGQDETVDKSLNVRRFSRRVLRLLHLTEAPFQQPVDLGCIAGSVMDLGFHGSYFCRSLGDIVVKITDIRRLASRFPSLSAFAASELGLLFSQLFLFVPIENFLLFCHRFVEQRAYPSRSASGPPWMSVDVLIGIVGDITRIQGDALDFVIL</sequence>